<accession>W9G461</accession>
<keyword evidence="4" id="KW-1185">Reference proteome</keyword>
<feature type="signal peptide" evidence="2">
    <location>
        <begin position="1"/>
        <end position="27"/>
    </location>
</feature>
<name>W9G461_9MICO</name>
<proteinExistence type="predicted"/>
<dbReference type="OrthoDB" id="4930352at2"/>
<gene>
    <name evidence="3" type="ORF">N865_18015</name>
</gene>
<feature type="chain" id="PRO_5004920806" evidence="2">
    <location>
        <begin position="28"/>
        <end position="176"/>
    </location>
</feature>
<organism evidence="3 4">
    <name type="scientific">Intrasporangium oryzae NRRL B-24470</name>
    <dbReference type="NCBI Taxonomy" id="1386089"/>
    <lineage>
        <taxon>Bacteria</taxon>
        <taxon>Bacillati</taxon>
        <taxon>Actinomycetota</taxon>
        <taxon>Actinomycetes</taxon>
        <taxon>Micrococcales</taxon>
        <taxon>Intrasporangiaceae</taxon>
        <taxon>Intrasporangium</taxon>
    </lineage>
</organism>
<feature type="region of interest" description="Disordered" evidence="1">
    <location>
        <begin position="79"/>
        <end position="106"/>
    </location>
</feature>
<dbReference type="Proteomes" id="UP000019489">
    <property type="component" value="Unassembled WGS sequence"/>
</dbReference>
<dbReference type="RefSeq" id="WP_034809237.1">
    <property type="nucleotide sequence ID" value="NZ_AWSA01000056.1"/>
</dbReference>
<evidence type="ECO:0000313" key="3">
    <source>
        <dbReference type="EMBL" id="EWT00087.1"/>
    </source>
</evidence>
<evidence type="ECO:0000256" key="1">
    <source>
        <dbReference type="SAM" id="MobiDB-lite"/>
    </source>
</evidence>
<dbReference type="EMBL" id="AWSA01000056">
    <property type="protein sequence ID" value="EWT00087.1"/>
    <property type="molecule type" value="Genomic_DNA"/>
</dbReference>
<feature type="compositionally biased region" description="Polar residues" evidence="1">
    <location>
        <begin position="82"/>
        <end position="91"/>
    </location>
</feature>
<evidence type="ECO:0000256" key="2">
    <source>
        <dbReference type="SAM" id="SignalP"/>
    </source>
</evidence>
<evidence type="ECO:0000313" key="4">
    <source>
        <dbReference type="Proteomes" id="UP000019489"/>
    </source>
</evidence>
<sequence length="176" mass="17605">MKYLKQFFVAIVAAVAAVALGTSTAFAAVTVKSPPTIVFNEASATVSGGNFSGLGNIPLYGTLTVTGVANYTCYNPQGHPSPGQNPVQAGSGTSGPVLLPTSKNGRATVPDITASVTAPPTPTAQQVGCGGTGSTQWTVVLTSLTATAAQFVVTQSGATLFCWNYTLGGPNTGTTC</sequence>
<protein>
    <submittedName>
        <fullName evidence="3">Uncharacterized protein</fullName>
    </submittedName>
</protein>
<keyword evidence="2" id="KW-0732">Signal</keyword>
<comment type="caution">
    <text evidence="3">The sequence shown here is derived from an EMBL/GenBank/DDBJ whole genome shotgun (WGS) entry which is preliminary data.</text>
</comment>
<reference evidence="3 4" key="1">
    <citation type="submission" date="2013-08" db="EMBL/GenBank/DDBJ databases">
        <title>Intrasporangium oryzae NRRL B-24470.</title>
        <authorList>
            <person name="Liu H."/>
            <person name="Wang G."/>
        </authorList>
    </citation>
    <scope>NUCLEOTIDE SEQUENCE [LARGE SCALE GENOMIC DNA]</scope>
    <source>
        <strain evidence="3 4">NRRL B-24470</strain>
    </source>
</reference>
<dbReference type="AlphaFoldDB" id="W9G461"/>